<dbReference type="EMBL" id="KV454210">
    <property type="protein sequence ID" value="ODQ59979.1"/>
    <property type="molecule type" value="Genomic_DNA"/>
</dbReference>
<name>A0A1E3P3C7_WICAA</name>
<dbReference type="STRING" id="683960.A0A1E3P3C7"/>
<dbReference type="InterPro" id="IPR051063">
    <property type="entry name" value="PDI"/>
</dbReference>
<dbReference type="RefSeq" id="XP_019039186.1">
    <property type="nucleotide sequence ID" value="XM_019184123.1"/>
</dbReference>
<feature type="domain" description="Thioredoxin" evidence="4">
    <location>
        <begin position="12"/>
        <end position="132"/>
    </location>
</feature>
<feature type="chain" id="PRO_5009133645" description="Thioredoxin domain-containing protein" evidence="3">
    <location>
        <begin position="20"/>
        <end position="306"/>
    </location>
</feature>
<sequence length="306" mass="35459">MLNIFKYCLFLLLINSSFAYKTFKDVIVADDSNFEDLIHEKGKYTFINFYSKQCIHCQKLAPNFQILTQLFNNTKIQIAQLEGRENKRIRKKESIAGFPTLRLYAFDGTHLGSYNGDRSIEDMADFVNSHTGVVPNWPDLKVLQISSKLELDEIVTMEDNVVLAFIAPWLENWVGKYSFIERLASKLSNVRFIKVDATSEEATELTSLYKIDKFPTILHFNSHDSLTNFRILEINKDIDIIDGPTIEEFLNNQIGQAYDSIENLEIVKGEDAEQQDVQLKRGFNFDVQKKTTPEQEEEAYKRLREL</sequence>
<keyword evidence="6" id="KW-1185">Reference proteome</keyword>
<organism evidence="5 6">
    <name type="scientific">Wickerhamomyces anomalus (strain ATCC 58044 / CBS 1984 / NCYC 433 / NRRL Y-366-8)</name>
    <name type="common">Yeast</name>
    <name type="synonym">Hansenula anomala</name>
    <dbReference type="NCBI Taxonomy" id="683960"/>
    <lineage>
        <taxon>Eukaryota</taxon>
        <taxon>Fungi</taxon>
        <taxon>Dikarya</taxon>
        <taxon>Ascomycota</taxon>
        <taxon>Saccharomycotina</taxon>
        <taxon>Saccharomycetes</taxon>
        <taxon>Phaffomycetales</taxon>
        <taxon>Wickerhamomycetaceae</taxon>
        <taxon>Wickerhamomyces</taxon>
    </lineage>
</organism>
<evidence type="ECO:0000313" key="6">
    <source>
        <dbReference type="Proteomes" id="UP000094112"/>
    </source>
</evidence>
<dbReference type="GeneID" id="30201369"/>
<dbReference type="Proteomes" id="UP000094112">
    <property type="component" value="Unassembled WGS sequence"/>
</dbReference>
<dbReference type="GO" id="GO:0005783">
    <property type="term" value="C:endoplasmic reticulum"/>
    <property type="evidence" value="ECO:0007669"/>
    <property type="project" value="TreeGrafter"/>
</dbReference>
<evidence type="ECO:0000256" key="1">
    <source>
        <dbReference type="ARBA" id="ARBA00006347"/>
    </source>
</evidence>
<dbReference type="SUPFAM" id="SSF52833">
    <property type="entry name" value="Thioredoxin-like"/>
    <property type="match status" value="2"/>
</dbReference>
<evidence type="ECO:0000313" key="5">
    <source>
        <dbReference type="EMBL" id="ODQ59979.1"/>
    </source>
</evidence>
<dbReference type="PANTHER" id="PTHR45672:SF3">
    <property type="entry name" value="THIOREDOXIN DOMAIN-CONTAINING PROTEIN 5"/>
    <property type="match status" value="1"/>
</dbReference>
<evidence type="ECO:0000256" key="2">
    <source>
        <dbReference type="ARBA" id="ARBA00022729"/>
    </source>
</evidence>
<dbReference type="CDD" id="cd02961">
    <property type="entry name" value="PDI_a_family"/>
    <property type="match status" value="1"/>
</dbReference>
<dbReference type="Gene3D" id="3.40.30.10">
    <property type="entry name" value="Glutaredoxin"/>
    <property type="match status" value="2"/>
</dbReference>
<feature type="signal peptide" evidence="3">
    <location>
        <begin position="1"/>
        <end position="19"/>
    </location>
</feature>
<comment type="similarity">
    <text evidence="1">Belongs to the protein disulfide isomerase family.</text>
</comment>
<gene>
    <name evidence="5" type="ORF">WICANDRAFT_68538</name>
</gene>
<evidence type="ECO:0000256" key="3">
    <source>
        <dbReference type="SAM" id="SignalP"/>
    </source>
</evidence>
<protein>
    <recommendedName>
        <fullName evidence="4">Thioredoxin domain-containing protein</fullName>
    </recommendedName>
</protein>
<dbReference type="InterPro" id="IPR013766">
    <property type="entry name" value="Thioredoxin_domain"/>
</dbReference>
<accession>A0A1E3P3C7</accession>
<dbReference type="OrthoDB" id="10264505at2759"/>
<dbReference type="PROSITE" id="PS51352">
    <property type="entry name" value="THIOREDOXIN_2"/>
    <property type="match status" value="1"/>
</dbReference>
<dbReference type="PANTHER" id="PTHR45672">
    <property type="entry name" value="PROTEIN DISULFIDE-ISOMERASE C17H9.14C-RELATED"/>
    <property type="match status" value="1"/>
</dbReference>
<dbReference type="Pfam" id="PF00085">
    <property type="entry name" value="Thioredoxin"/>
    <property type="match status" value="2"/>
</dbReference>
<dbReference type="InterPro" id="IPR036249">
    <property type="entry name" value="Thioredoxin-like_sf"/>
</dbReference>
<reference evidence="5 6" key="1">
    <citation type="journal article" date="2016" name="Proc. Natl. Acad. Sci. U.S.A.">
        <title>Comparative genomics of biotechnologically important yeasts.</title>
        <authorList>
            <person name="Riley R."/>
            <person name="Haridas S."/>
            <person name="Wolfe K.H."/>
            <person name="Lopes M.R."/>
            <person name="Hittinger C.T."/>
            <person name="Goeker M."/>
            <person name="Salamov A.A."/>
            <person name="Wisecaver J.H."/>
            <person name="Long T.M."/>
            <person name="Calvey C.H."/>
            <person name="Aerts A.L."/>
            <person name="Barry K.W."/>
            <person name="Choi C."/>
            <person name="Clum A."/>
            <person name="Coughlan A.Y."/>
            <person name="Deshpande S."/>
            <person name="Douglass A.P."/>
            <person name="Hanson S.J."/>
            <person name="Klenk H.-P."/>
            <person name="LaButti K.M."/>
            <person name="Lapidus A."/>
            <person name="Lindquist E.A."/>
            <person name="Lipzen A.M."/>
            <person name="Meier-Kolthoff J.P."/>
            <person name="Ohm R.A."/>
            <person name="Otillar R.P."/>
            <person name="Pangilinan J.L."/>
            <person name="Peng Y."/>
            <person name="Rokas A."/>
            <person name="Rosa C.A."/>
            <person name="Scheuner C."/>
            <person name="Sibirny A.A."/>
            <person name="Slot J.C."/>
            <person name="Stielow J.B."/>
            <person name="Sun H."/>
            <person name="Kurtzman C.P."/>
            <person name="Blackwell M."/>
            <person name="Grigoriev I.V."/>
            <person name="Jeffries T.W."/>
        </authorList>
    </citation>
    <scope>NUCLEOTIDE SEQUENCE [LARGE SCALE GENOMIC DNA]</scope>
    <source>
        <strain evidence="6">ATCC 58044 / CBS 1984 / NCYC 433 / NRRL Y-366-8</strain>
    </source>
</reference>
<dbReference type="GO" id="GO:0006457">
    <property type="term" value="P:protein folding"/>
    <property type="evidence" value="ECO:0007669"/>
    <property type="project" value="TreeGrafter"/>
</dbReference>
<keyword evidence="2 3" id="KW-0732">Signal</keyword>
<dbReference type="GO" id="GO:0003756">
    <property type="term" value="F:protein disulfide isomerase activity"/>
    <property type="evidence" value="ECO:0007669"/>
    <property type="project" value="TreeGrafter"/>
</dbReference>
<dbReference type="AlphaFoldDB" id="A0A1E3P3C7"/>
<proteinExistence type="inferred from homology"/>
<evidence type="ECO:0000259" key="4">
    <source>
        <dbReference type="PROSITE" id="PS51352"/>
    </source>
</evidence>